<gene>
    <name evidence="2" type="ORF">Pmar_PMAR022213</name>
</gene>
<protein>
    <submittedName>
        <fullName evidence="2">Uncharacterized protein</fullName>
    </submittedName>
</protein>
<feature type="compositionally biased region" description="Polar residues" evidence="1">
    <location>
        <begin position="43"/>
        <end position="53"/>
    </location>
</feature>
<evidence type="ECO:0000313" key="2">
    <source>
        <dbReference type="EMBL" id="EER02788.1"/>
    </source>
</evidence>
<dbReference type="EMBL" id="GG682792">
    <property type="protein sequence ID" value="EER02788.1"/>
    <property type="molecule type" value="Genomic_DNA"/>
</dbReference>
<dbReference type="AlphaFoldDB" id="C5LKF4"/>
<feature type="region of interest" description="Disordered" evidence="1">
    <location>
        <begin position="1"/>
        <end position="53"/>
    </location>
</feature>
<accession>C5LKF4</accession>
<dbReference type="InParanoid" id="C5LKF4"/>
<reference evidence="2 3" key="1">
    <citation type="submission" date="2008-07" db="EMBL/GenBank/DDBJ databases">
        <authorList>
            <person name="El-Sayed N."/>
            <person name="Caler E."/>
            <person name="Inman J."/>
            <person name="Amedeo P."/>
            <person name="Hass B."/>
            <person name="Wortman J."/>
        </authorList>
    </citation>
    <scope>NUCLEOTIDE SEQUENCE [LARGE SCALE GENOMIC DNA]</scope>
    <source>
        <strain evidence="3">ATCC 50983 / TXsc</strain>
    </source>
</reference>
<feature type="non-terminal residue" evidence="2">
    <location>
        <position position="1"/>
    </location>
</feature>
<sequence>NVQIGQGLSTPYNQKLAEQFPPNTAEGSPTSKLTARSIDKATRNSGNVAENRF</sequence>
<proteinExistence type="predicted"/>
<evidence type="ECO:0000313" key="3">
    <source>
        <dbReference type="Proteomes" id="UP000007800"/>
    </source>
</evidence>
<keyword evidence="3" id="KW-1185">Reference proteome</keyword>
<dbReference type="Proteomes" id="UP000007800">
    <property type="component" value="Unassembled WGS sequence"/>
</dbReference>
<name>C5LKF4_PERM5</name>
<dbReference type="GeneID" id="9050942"/>
<feature type="compositionally biased region" description="Polar residues" evidence="1">
    <location>
        <begin position="1"/>
        <end position="13"/>
    </location>
</feature>
<evidence type="ECO:0000256" key="1">
    <source>
        <dbReference type="SAM" id="MobiDB-lite"/>
    </source>
</evidence>
<organism evidence="3">
    <name type="scientific">Perkinsus marinus (strain ATCC 50983 / TXsc)</name>
    <dbReference type="NCBI Taxonomy" id="423536"/>
    <lineage>
        <taxon>Eukaryota</taxon>
        <taxon>Sar</taxon>
        <taxon>Alveolata</taxon>
        <taxon>Perkinsozoa</taxon>
        <taxon>Perkinsea</taxon>
        <taxon>Perkinsida</taxon>
        <taxon>Perkinsidae</taxon>
        <taxon>Perkinsus</taxon>
    </lineage>
</organism>
<dbReference type="RefSeq" id="XP_002770972.1">
    <property type="nucleotide sequence ID" value="XM_002770926.1"/>
</dbReference>
<feature type="compositionally biased region" description="Polar residues" evidence="1">
    <location>
        <begin position="21"/>
        <end position="34"/>
    </location>
</feature>